<proteinExistence type="predicted"/>
<evidence type="ECO:0000313" key="1">
    <source>
        <dbReference type="EMBL" id="SVB69143.1"/>
    </source>
</evidence>
<organism evidence="1">
    <name type="scientific">marine metagenome</name>
    <dbReference type="NCBI Taxonomy" id="408172"/>
    <lineage>
        <taxon>unclassified sequences</taxon>
        <taxon>metagenomes</taxon>
        <taxon>ecological metagenomes</taxon>
    </lineage>
</organism>
<dbReference type="AlphaFoldDB" id="A0A382G3K0"/>
<dbReference type="EMBL" id="UINC01053070">
    <property type="protein sequence ID" value="SVB69143.1"/>
    <property type="molecule type" value="Genomic_DNA"/>
</dbReference>
<accession>A0A382G3K0</accession>
<name>A0A382G3K0_9ZZZZ</name>
<reference evidence="1" key="1">
    <citation type="submission" date="2018-05" db="EMBL/GenBank/DDBJ databases">
        <authorList>
            <person name="Lanie J.A."/>
            <person name="Ng W.-L."/>
            <person name="Kazmierczak K.M."/>
            <person name="Andrzejewski T.M."/>
            <person name="Davidsen T.M."/>
            <person name="Wayne K.J."/>
            <person name="Tettelin H."/>
            <person name="Glass J.I."/>
            <person name="Rusch D."/>
            <person name="Podicherti R."/>
            <person name="Tsui H.-C.T."/>
            <person name="Winkler M.E."/>
        </authorList>
    </citation>
    <scope>NUCLEOTIDE SEQUENCE</scope>
</reference>
<protein>
    <submittedName>
        <fullName evidence="1">Uncharacterized protein</fullName>
    </submittedName>
</protein>
<sequence>MRTSFEAFPLDSRLSGNDNFLQIQRQVLTDEKSFLESGS</sequence>
<gene>
    <name evidence="1" type="ORF">METZ01_LOCUS221997</name>
</gene>